<feature type="region of interest" description="Disordered" evidence="7">
    <location>
        <begin position="143"/>
        <end position="164"/>
    </location>
</feature>
<evidence type="ECO:0000256" key="2">
    <source>
        <dbReference type="ARBA" id="ARBA00022723"/>
    </source>
</evidence>
<proteinExistence type="predicted"/>
<feature type="compositionally biased region" description="Basic and acidic residues" evidence="7">
    <location>
        <begin position="145"/>
        <end position="164"/>
    </location>
</feature>
<reference evidence="9 10" key="1">
    <citation type="submission" date="2024-02" db="EMBL/GenBank/DDBJ databases">
        <title>Chromosome-scale genome assembly of the rough periwinkle Littorina saxatilis.</title>
        <authorList>
            <person name="De Jode A."/>
            <person name="Faria R."/>
            <person name="Formenti G."/>
            <person name="Sims Y."/>
            <person name="Smith T.P."/>
            <person name="Tracey A."/>
            <person name="Wood J.M.D."/>
            <person name="Zagrodzka Z.B."/>
            <person name="Johannesson K."/>
            <person name="Butlin R.K."/>
            <person name="Leder E.H."/>
        </authorList>
    </citation>
    <scope>NUCLEOTIDE SEQUENCE [LARGE SCALE GENOMIC DNA]</scope>
    <source>
        <strain evidence="9">Snail1</strain>
        <tissue evidence="9">Muscle</tissue>
    </source>
</reference>
<keyword evidence="4" id="KW-0862">Zinc</keyword>
<keyword evidence="10" id="KW-1185">Reference proteome</keyword>
<evidence type="ECO:0000256" key="4">
    <source>
        <dbReference type="ARBA" id="ARBA00022833"/>
    </source>
</evidence>
<dbReference type="SUPFAM" id="SSF57716">
    <property type="entry name" value="Glucocorticoid receptor-like (DNA-binding domain)"/>
    <property type="match status" value="1"/>
</dbReference>
<dbReference type="PANTHER" id="PTHR23080">
    <property type="entry name" value="THAP DOMAIN PROTEIN"/>
    <property type="match status" value="1"/>
</dbReference>
<dbReference type="Pfam" id="PF05485">
    <property type="entry name" value="THAP"/>
    <property type="match status" value="1"/>
</dbReference>
<evidence type="ECO:0000256" key="7">
    <source>
        <dbReference type="SAM" id="MobiDB-lite"/>
    </source>
</evidence>
<evidence type="ECO:0000313" key="10">
    <source>
        <dbReference type="Proteomes" id="UP001374579"/>
    </source>
</evidence>
<name>A0AAN9GCK1_9CAEN</name>
<evidence type="ECO:0000256" key="6">
    <source>
        <dbReference type="PROSITE-ProRule" id="PRU00309"/>
    </source>
</evidence>
<evidence type="ECO:0000256" key="5">
    <source>
        <dbReference type="ARBA" id="ARBA00023125"/>
    </source>
</evidence>
<sequence length="500" mass="56784">MAPGKRCCMLHCTVSSHNSKGEKLEHGIRFFRIPKVKSHEGPKVEDVTKRRRRAWISAIRRTNITFERSSSAMRVCSQHFHSGKPSYEMMETDPDWAPSLLLGHSEMKTTDTGRHGRQKNRAATKQLLQEATEAVMIDNGEAEGGDVHAEDDSHHEEMEDGENTRLREEVTQLEQERDMMRGEINRLLEENRELKKKLASREIVEESFQGDNEKVRFYTGLPSYATLLVLLNYLSPHLPQGRLLSPFQLLIVVFMRLRLKLPVLHIAYLFGIHRTTIASGFKDTLSVMYTQMTPFVPWPGRECLRACMPHQFVETFGNKVAVIIDCFEIFIERPSNLYAKAATFSNYKHNNTIKHLIGITPNGQISFISKGWGGRTTDRHITEECGFLDKLLPGDLVLADRGFDIKESVGLMCAEVKIPAFTRGKCQMEARSIEETRKLAHLRIHVERVIGNLGGKYSIITDTIPIDMLLPCEGEDVTFLDKIVFVCCALTNMSPSVVNP</sequence>
<dbReference type="GO" id="GO:0008270">
    <property type="term" value="F:zinc ion binding"/>
    <property type="evidence" value="ECO:0007669"/>
    <property type="project" value="UniProtKB-KW"/>
</dbReference>
<comment type="caution">
    <text evidence="9">The sequence shown here is derived from an EMBL/GenBank/DDBJ whole genome shotgun (WGS) entry which is preliminary data.</text>
</comment>
<dbReference type="InterPro" id="IPR006612">
    <property type="entry name" value="THAP_Znf"/>
</dbReference>
<dbReference type="EMBL" id="JBAMIC010000008">
    <property type="protein sequence ID" value="KAK7103351.1"/>
    <property type="molecule type" value="Genomic_DNA"/>
</dbReference>
<keyword evidence="3 6" id="KW-0863">Zinc-finger</keyword>
<dbReference type="Proteomes" id="UP001374579">
    <property type="component" value="Unassembled WGS sequence"/>
</dbReference>
<comment type="cofactor">
    <cofactor evidence="1">
        <name>a divalent metal cation</name>
        <dbReference type="ChEBI" id="CHEBI:60240"/>
    </cofactor>
</comment>
<evidence type="ECO:0000256" key="3">
    <source>
        <dbReference type="ARBA" id="ARBA00022771"/>
    </source>
</evidence>
<dbReference type="AlphaFoldDB" id="A0AAN9GCK1"/>
<keyword evidence="2" id="KW-0479">Metal-binding</keyword>
<dbReference type="PROSITE" id="PS50950">
    <property type="entry name" value="ZF_THAP"/>
    <property type="match status" value="1"/>
</dbReference>
<dbReference type="SMART" id="SM00980">
    <property type="entry name" value="THAP"/>
    <property type="match status" value="1"/>
</dbReference>
<dbReference type="GO" id="GO:0003677">
    <property type="term" value="F:DNA binding"/>
    <property type="evidence" value="ECO:0007669"/>
    <property type="project" value="UniProtKB-UniRule"/>
</dbReference>
<dbReference type="Pfam" id="PF13359">
    <property type="entry name" value="DDE_Tnp_4"/>
    <property type="match status" value="1"/>
</dbReference>
<evidence type="ECO:0000313" key="9">
    <source>
        <dbReference type="EMBL" id="KAK7103351.1"/>
    </source>
</evidence>
<gene>
    <name evidence="9" type="ORF">V1264_018269</name>
</gene>
<dbReference type="InterPro" id="IPR027805">
    <property type="entry name" value="Transposase_HTH_dom"/>
</dbReference>
<evidence type="ECO:0000259" key="8">
    <source>
        <dbReference type="PROSITE" id="PS50950"/>
    </source>
</evidence>
<keyword evidence="5 6" id="KW-0238">DNA-binding</keyword>
<accession>A0AAN9GCK1</accession>
<dbReference type="InterPro" id="IPR027806">
    <property type="entry name" value="HARBI1_dom"/>
</dbReference>
<feature type="domain" description="THAP-type" evidence="8">
    <location>
        <begin position="2"/>
        <end position="101"/>
    </location>
</feature>
<organism evidence="9 10">
    <name type="scientific">Littorina saxatilis</name>
    <dbReference type="NCBI Taxonomy" id="31220"/>
    <lineage>
        <taxon>Eukaryota</taxon>
        <taxon>Metazoa</taxon>
        <taxon>Spiralia</taxon>
        <taxon>Lophotrochozoa</taxon>
        <taxon>Mollusca</taxon>
        <taxon>Gastropoda</taxon>
        <taxon>Caenogastropoda</taxon>
        <taxon>Littorinimorpha</taxon>
        <taxon>Littorinoidea</taxon>
        <taxon>Littorinidae</taxon>
        <taxon>Littorina</taxon>
    </lineage>
</organism>
<protein>
    <recommendedName>
        <fullName evidence="8">THAP-type domain-containing protein</fullName>
    </recommendedName>
</protein>
<dbReference type="Pfam" id="PF13613">
    <property type="entry name" value="HTH_Tnp_4"/>
    <property type="match status" value="1"/>
</dbReference>
<evidence type="ECO:0000256" key="1">
    <source>
        <dbReference type="ARBA" id="ARBA00001968"/>
    </source>
</evidence>
<dbReference type="PANTHER" id="PTHR23080:SF144">
    <property type="entry name" value="SPINDLE AND KINETOCHORE ASSOCIATED COMPLEX SUBUNIT 3"/>
    <property type="match status" value="1"/>
</dbReference>